<feature type="domain" description="L,D-TPase catalytic" evidence="9">
    <location>
        <begin position="69"/>
        <end position="200"/>
    </location>
</feature>
<gene>
    <name evidence="10" type="ORF">Q4568_05460</name>
</gene>
<dbReference type="GO" id="GO:0004180">
    <property type="term" value="F:carboxypeptidase activity"/>
    <property type="evidence" value="ECO:0007669"/>
    <property type="project" value="UniProtKB-ARBA"/>
</dbReference>
<evidence type="ECO:0000313" key="10">
    <source>
        <dbReference type="EMBL" id="MDO6541966.1"/>
    </source>
</evidence>
<organism evidence="10 11">
    <name type="scientific">Photobacterium sanguinicancri</name>
    <dbReference type="NCBI Taxonomy" id="875932"/>
    <lineage>
        <taxon>Bacteria</taxon>
        <taxon>Pseudomonadati</taxon>
        <taxon>Pseudomonadota</taxon>
        <taxon>Gammaproteobacteria</taxon>
        <taxon>Vibrionales</taxon>
        <taxon>Vibrionaceae</taxon>
        <taxon>Photobacterium</taxon>
    </lineage>
</organism>
<dbReference type="GO" id="GO:0008360">
    <property type="term" value="P:regulation of cell shape"/>
    <property type="evidence" value="ECO:0007669"/>
    <property type="project" value="UniProtKB-UniRule"/>
</dbReference>
<feature type="active site" description="Nucleophile" evidence="7">
    <location>
        <position position="172"/>
    </location>
</feature>
<dbReference type="GO" id="GO:0016740">
    <property type="term" value="F:transferase activity"/>
    <property type="evidence" value="ECO:0007669"/>
    <property type="project" value="UniProtKB-KW"/>
</dbReference>
<keyword evidence="5 7" id="KW-0573">Peptidoglycan synthesis</keyword>
<comment type="pathway">
    <text evidence="1 7">Cell wall biogenesis; peptidoglycan biosynthesis.</text>
</comment>
<accession>A0AAW7Y0T3</accession>
<dbReference type="RefSeq" id="WP_062691455.1">
    <property type="nucleotide sequence ID" value="NZ_AP024851.1"/>
</dbReference>
<evidence type="ECO:0000256" key="4">
    <source>
        <dbReference type="ARBA" id="ARBA00022960"/>
    </source>
</evidence>
<dbReference type="Proteomes" id="UP001170624">
    <property type="component" value="Unassembled WGS sequence"/>
</dbReference>
<feature type="chain" id="PRO_5043857739" description="L,D-TPase catalytic domain-containing protein" evidence="8">
    <location>
        <begin position="27"/>
        <end position="235"/>
    </location>
</feature>
<evidence type="ECO:0000256" key="5">
    <source>
        <dbReference type="ARBA" id="ARBA00022984"/>
    </source>
</evidence>
<keyword evidence="3" id="KW-0808">Transferase</keyword>
<dbReference type="PROSITE" id="PS52029">
    <property type="entry name" value="LD_TPASE"/>
    <property type="match status" value="1"/>
</dbReference>
<dbReference type="InterPro" id="IPR038063">
    <property type="entry name" value="Transpep_catalytic_dom"/>
</dbReference>
<dbReference type="PANTHER" id="PTHR36699">
    <property type="entry name" value="LD-TRANSPEPTIDASE"/>
    <property type="match status" value="1"/>
</dbReference>
<keyword evidence="4 7" id="KW-0133">Cell shape</keyword>
<feature type="signal peptide" evidence="8">
    <location>
        <begin position="1"/>
        <end position="26"/>
    </location>
</feature>
<evidence type="ECO:0000259" key="9">
    <source>
        <dbReference type="PROSITE" id="PS52029"/>
    </source>
</evidence>
<evidence type="ECO:0000256" key="2">
    <source>
        <dbReference type="ARBA" id="ARBA00005992"/>
    </source>
</evidence>
<evidence type="ECO:0000313" key="11">
    <source>
        <dbReference type="Proteomes" id="UP001170624"/>
    </source>
</evidence>
<evidence type="ECO:0000256" key="3">
    <source>
        <dbReference type="ARBA" id="ARBA00022679"/>
    </source>
</evidence>
<comment type="similarity">
    <text evidence="2">Belongs to the YkuD family.</text>
</comment>
<sequence>MLNRFMLRGLLACTSLACVISPSAWSYQDYPPHGSRTVDDVRHRYSPIIVPRLTRLFAQSGVAYPPEKLGLFAIKEDEALELWAKQKGRWSYIKRYPVKKQSGELGPKLREGDKQVPEGIYQVVGLNPNSRFHLSMKLNYPNRFDLQHAQEEKRYKPGSNIFIHGRASSVGCLAMGDVAIEELFIAAEAVGIENIEVVISPTDPRKGPLIAASTYPHWTTNLYRNIEEAAVKFGR</sequence>
<name>A0AAW7Y0T3_9GAMM</name>
<keyword evidence="6 7" id="KW-0961">Cell wall biogenesis/degradation</keyword>
<dbReference type="PANTHER" id="PTHR36699:SF1">
    <property type="entry name" value="L,D-TRANSPEPTIDASE YAFK-RELATED"/>
    <property type="match status" value="1"/>
</dbReference>
<proteinExistence type="inferred from homology"/>
<comment type="caution">
    <text evidence="10">The sequence shown here is derived from an EMBL/GenBank/DDBJ whole genome shotgun (WGS) entry which is preliminary data.</text>
</comment>
<dbReference type="EMBL" id="JAUOPU010000003">
    <property type="protein sequence ID" value="MDO6541966.1"/>
    <property type="molecule type" value="Genomic_DNA"/>
</dbReference>
<dbReference type="CDD" id="cd16913">
    <property type="entry name" value="YkuD_like"/>
    <property type="match status" value="1"/>
</dbReference>
<evidence type="ECO:0000256" key="7">
    <source>
        <dbReference type="PROSITE-ProRule" id="PRU01373"/>
    </source>
</evidence>
<dbReference type="InterPro" id="IPR005490">
    <property type="entry name" value="LD_TPept_cat_dom"/>
</dbReference>
<protein>
    <recommendedName>
        <fullName evidence="9">L,D-TPase catalytic domain-containing protein</fullName>
    </recommendedName>
</protein>
<dbReference type="GO" id="GO:0071555">
    <property type="term" value="P:cell wall organization"/>
    <property type="evidence" value="ECO:0007669"/>
    <property type="project" value="UniProtKB-UniRule"/>
</dbReference>
<evidence type="ECO:0000256" key="1">
    <source>
        <dbReference type="ARBA" id="ARBA00004752"/>
    </source>
</evidence>
<dbReference type="Pfam" id="PF03734">
    <property type="entry name" value="YkuD"/>
    <property type="match status" value="1"/>
</dbReference>
<evidence type="ECO:0000256" key="6">
    <source>
        <dbReference type="ARBA" id="ARBA00023316"/>
    </source>
</evidence>
<evidence type="ECO:0000256" key="8">
    <source>
        <dbReference type="SAM" id="SignalP"/>
    </source>
</evidence>
<reference evidence="10" key="1">
    <citation type="submission" date="2023-07" db="EMBL/GenBank/DDBJ databases">
        <title>Genome content predicts the carbon catabolic preferences of heterotrophic bacteria.</title>
        <authorList>
            <person name="Gralka M."/>
        </authorList>
    </citation>
    <scope>NUCLEOTIDE SEQUENCE</scope>
    <source>
        <strain evidence="10">G2M05</strain>
    </source>
</reference>
<keyword evidence="8" id="KW-0732">Signal</keyword>
<feature type="active site" description="Proton donor/acceptor" evidence="7">
    <location>
        <position position="164"/>
    </location>
</feature>
<dbReference type="AlphaFoldDB" id="A0AAW7Y0T3"/>
<dbReference type="SUPFAM" id="SSF141523">
    <property type="entry name" value="L,D-transpeptidase catalytic domain-like"/>
    <property type="match status" value="1"/>
</dbReference>
<dbReference type="GO" id="GO:0009252">
    <property type="term" value="P:peptidoglycan biosynthetic process"/>
    <property type="evidence" value="ECO:0007669"/>
    <property type="project" value="UniProtKB-KW"/>
</dbReference>